<keyword evidence="2" id="KW-0472">Membrane</keyword>
<evidence type="ECO:0000256" key="1">
    <source>
        <dbReference type="SAM" id="MobiDB-lite"/>
    </source>
</evidence>
<gene>
    <name evidence="3" type="ORF">EVOR1521_LOCUS18274</name>
</gene>
<evidence type="ECO:0000313" key="3">
    <source>
        <dbReference type="EMBL" id="CAJ1393397.1"/>
    </source>
</evidence>
<keyword evidence="2" id="KW-1133">Transmembrane helix</keyword>
<protein>
    <recommendedName>
        <fullName evidence="5">Transmembrane protein</fullName>
    </recommendedName>
</protein>
<feature type="region of interest" description="Disordered" evidence="1">
    <location>
        <begin position="1"/>
        <end position="66"/>
    </location>
</feature>
<keyword evidence="2" id="KW-0812">Transmembrane</keyword>
<evidence type="ECO:0000256" key="2">
    <source>
        <dbReference type="SAM" id="Phobius"/>
    </source>
</evidence>
<feature type="transmembrane region" description="Helical" evidence="2">
    <location>
        <begin position="147"/>
        <end position="170"/>
    </location>
</feature>
<organism evidence="3 4">
    <name type="scientific">Effrenium voratum</name>
    <dbReference type="NCBI Taxonomy" id="2562239"/>
    <lineage>
        <taxon>Eukaryota</taxon>
        <taxon>Sar</taxon>
        <taxon>Alveolata</taxon>
        <taxon>Dinophyceae</taxon>
        <taxon>Suessiales</taxon>
        <taxon>Symbiodiniaceae</taxon>
        <taxon>Effrenium</taxon>
    </lineage>
</organism>
<dbReference type="AlphaFoldDB" id="A0AA36N3U2"/>
<dbReference type="Proteomes" id="UP001178507">
    <property type="component" value="Unassembled WGS sequence"/>
</dbReference>
<reference evidence="3" key="1">
    <citation type="submission" date="2023-08" db="EMBL/GenBank/DDBJ databases">
        <authorList>
            <person name="Chen Y."/>
            <person name="Shah S."/>
            <person name="Dougan E. K."/>
            <person name="Thang M."/>
            <person name="Chan C."/>
        </authorList>
    </citation>
    <scope>NUCLEOTIDE SEQUENCE</scope>
</reference>
<proteinExistence type="predicted"/>
<feature type="transmembrane region" description="Helical" evidence="2">
    <location>
        <begin position="113"/>
        <end position="135"/>
    </location>
</feature>
<name>A0AA36N3U2_9DINO</name>
<feature type="compositionally biased region" description="Basic and acidic residues" evidence="1">
    <location>
        <begin position="29"/>
        <end position="38"/>
    </location>
</feature>
<evidence type="ECO:0000313" key="4">
    <source>
        <dbReference type="Proteomes" id="UP001178507"/>
    </source>
</evidence>
<keyword evidence="4" id="KW-1185">Reference proteome</keyword>
<feature type="compositionally biased region" description="Basic and acidic residues" evidence="1">
    <location>
        <begin position="49"/>
        <end position="60"/>
    </location>
</feature>
<evidence type="ECO:0008006" key="5">
    <source>
        <dbReference type="Google" id="ProtNLM"/>
    </source>
</evidence>
<sequence>MIPNLEQKRVANPTNTSITNRSKKGSVQLRDEKNDELIRATIKSSPKTTKQEHSTHESYHLSETQDTLSTEEKEIQKVSRCFSCLQSAGNVLVKAILRVNCAESICQNRLGTIAFQAVLVGLAFLAVGWNMTSVLNAYISETFGRYLVYDFGLSMGAFLCLLCCGCLRRWTNVAECESMLDAFADARGLHEDWLSHCRGDAALVLTVWVLAVCERARELFMTNDLMAFGYILEGDGTMHCLGSFAVSSGLLMACLFRVMRVCRGFYVVIDDFSYNLVTTSNLGVAEQEWNLMQALLRRTLPLPSVPLHRAAEHHRCSNDAGRGRLLPTQRRGEPFDFRRGIVLAGLAQMFLSAASVTDHCARLPSFVNSPLGLGFRRAVGRCLA</sequence>
<dbReference type="EMBL" id="CAUJNA010002557">
    <property type="protein sequence ID" value="CAJ1393397.1"/>
    <property type="molecule type" value="Genomic_DNA"/>
</dbReference>
<accession>A0AA36N3U2</accession>
<comment type="caution">
    <text evidence="3">The sequence shown here is derived from an EMBL/GenBank/DDBJ whole genome shotgun (WGS) entry which is preliminary data.</text>
</comment>